<evidence type="ECO:0000313" key="2">
    <source>
        <dbReference type="Proteomes" id="UP000325614"/>
    </source>
</evidence>
<dbReference type="Proteomes" id="UP000325614">
    <property type="component" value="Chromosome"/>
</dbReference>
<dbReference type="AlphaFoldDB" id="A0A5P9JZY4"/>
<protein>
    <submittedName>
        <fullName evidence="1">Uncharacterized protein</fullName>
    </submittedName>
</protein>
<dbReference type="EMBL" id="CP045423">
    <property type="protein sequence ID" value="QFU16835.1"/>
    <property type="molecule type" value="Genomic_DNA"/>
</dbReference>
<dbReference type="KEGG" id="mico:GDR74_11670"/>
<evidence type="ECO:0000313" key="1">
    <source>
        <dbReference type="EMBL" id="QFU16835.1"/>
    </source>
</evidence>
<keyword evidence="2" id="KW-1185">Reference proteome</keyword>
<organism evidence="1 2">
    <name type="scientific">Microvirga thermotolerans</name>
    <dbReference type="NCBI Taxonomy" id="2651334"/>
    <lineage>
        <taxon>Bacteria</taxon>
        <taxon>Pseudomonadati</taxon>
        <taxon>Pseudomonadota</taxon>
        <taxon>Alphaproteobacteria</taxon>
        <taxon>Hyphomicrobiales</taxon>
        <taxon>Methylobacteriaceae</taxon>
        <taxon>Microvirga</taxon>
    </lineage>
</organism>
<dbReference type="RefSeq" id="WP_152586473.1">
    <property type="nucleotide sequence ID" value="NZ_CP045423.1"/>
</dbReference>
<gene>
    <name evidence="1" type="ORF">GDR74_11670</name>
</gene>
<proteinExistence type="predicted"/>
<reference evidence="1 2" key="1">
    <citation type="submission" date="2019-10" db="EMBL/GenBank/DDBJ databases">
        <title>Isolation, Identification of Microvirga thermotolerans HR1, a novel thermophilic bacterium and Comparative Genomics of the genus Microvirga.</title>
        <authorList>
            <person name="Li J."/>
            <person name="Zhang W."/>
            <person name="Lin M."/>
            <person name="Wang J."/>
        </authorList>
    </citation>
    <scope>NUCLEOTIDE SEQUENCE [LARGE SCALE GENOMIC DNA]</scope>
    <source>
        <strain evidence="1 2">HR1</strain>
    </source>
</reference>
<sequence>MTVPPHGLAVDDFRQYRIAEVTVEGVEVIRSWPGEEEAYLRTHALDSETVDRIQTGPANRFSELVGHFRAALDARLRADFAALIGPIFMGRRPLAAVVRLKAFDVPSAARRAFVDSDAKLKAEIDLVDKATGRPVLRYEGPWASRRPIGGLLTGVARPSTARTLAPRC</sequence>
<accession>A0A5P9JZY4</accession>
<name>A0A5P9JZY4_9HYPH</name>